<keyword evidence="2" id="KW-1185">Reference proteome</keyword>
<gene>
    <name evidence="1" type="ORF">BDN70DRAFT_138353</name>
</gene>
<protein>
    <submittedName>
        <fullName evidence="1">Uncharacterized protein</fullName>
    </submittedName>
</protein>
<proteinExistence type="predicted"/>
<evidence type="ECO:0000313" key="2">
    <source>
        <dbReference type="Proteomes" id="UP000807469"/>
    </source>
</evidence>
<organism evidence="1 2">
    <name type="scientific">Pholiota conissans</name>
    <dbReference type="NCBI Taxonomy" id="109636"/>
    <lineage>
        <taxon>Eukaryota</taxon>
        <taxon>Fungi</taxon>
        <taxon>Dikarya</taxon>
        <taxon>Basidiomycota</taxon>
        <taxon>Agaricomycotina</taxon>
        <taxon>Agaricomycetes</taxon>
        <taxon>Agaricomycetidae</taxon>
        <taxon>Agaricales</taxon>
        <taxon>Agaricineae</taxon>
        <taxon>Strophariaceae</taxon>
        <taxon>Pholiota</taxon>
    </lineage>
</organism>
<sequence length="117" mass="13469">MTSLEISEHINACDGVCFYVWYVRTYLPDSISTPLQLPIRVGLPACLRSQILTWFYFIDNGPFLIAAPGLLCDDRPYSLQVITQVIVTQTYCYIYAFMAPVEEPSLFFFAVRVYDYV</sequence>
<reference evidence="1" key="1">
    <citation type="submission" date="2020-11" db="EMBL/GenBank/DDBJ databases">
        <authorList>
            <consortium name="DOE Joint Genome Institute"/>
            <person name="Ahrendt S."/>
            <person name="Riley R."/>
            <person name="Andreopoulos W."/>
            <person name="Labutti K."/>
            <person name="Pangilinan J."/>
            <person name="Ruiz-Duenas F.J."/>
            <person name="Barrasa J.M."/>
            <person name="Sanchez-Garcia M."/>
            <person name="Camarero S."/>
            <person name="Miyauchi S."/>
            <person name="Serrano A."/>
            <person name="Linde D."/>
            <person name="Babiker R."/>
            <person name="Drula E."/>
            <person name="Ayuso-Fernandez I."/>
            <person name="Pacheco R."/>
            <person name="Padilla G."/>
            <person name="Ferreira P."/>
            <person name="Barriuso J."/>
            <person name="Kellner H."/>
            <person name="Castanera R."/>
            <person name="Alfaro M."/>
            <person name="Ramirez L."/>
            <person name="Pisabarro A.G."/>
            <person name="Kuo A."/>
            <person name="Tritt A."/>
            <person name="Lipzen A."/>
            <person name="He G."/>
            <person name="Yan M."/>
            <person name="Ng V."/>
            <person name="Cullen D."/>
            <person name="Martin F."/>
            <person name="Rosso M.-N."/>
            <person name="Henrissat B."/>
            <person name="Hibbett D."/>
            <person name="Martinez A.T."/>
            <person name="Grigoriev I.V."/>
        </authorList>
    </citation>
    <scope>NUCLEOTIDE SEQUENCE</scope>
    <source>
        <strain evidence="1">CIRM-BRFM 674</strain>
    </source>
</reference>
<name>A0A9P5YYE3_9AGAR</name>
<dbReference type="EMBL" id="MU155277">
    <property type="protein sequence ID" value="KAF9476940.1"/>
    <property type="molecule type" value="Genomic_DNA"/>
</dbReference>
<dbReference type="AlphaFoldDB" id="A0A9P5YYE3"/>
<comment type="caution">
    <text evidence="1">The sequence shown here is derived from an EMBL/GenBank/DDBJ whole genome shotgun (WGS) entry which is preliminary data.</text>
</comment>
<evidence type="ECO:0000313" key="1">
    <source>
        <dbReference type="EMBL" id="KAF9476940.1"/>
    </source>
</evidence>
<accession>A0A9P5YYE3</accession>
<dbReference type="Proteomes" id="UP000807469">
    <property type="component" value="Unassembled WGS sequence"/>
</dbReference>